<dbReference type="Gene3D" id="3.30.360.10">
    <property type="entry name" value="Dihydrodipicolinate Reductase, domain 2"/>
    <property type="match status" value="1"/>
</dbReference>
<evidence type="ECO:0000256" key="1">
    <source>
        <dbReference type="ARBA" id="ARBA00023002"/>
    </source>
</evidence>
<sequence>MTGIDSDRRTGAGFIGAGFMAAVHSRAARAAGARLVAVASSAPERSRAAALQLGIEKGVDDAASVAANPDVTVVHVCTPNAQHLADTMTALTQRKHVICEKPLATTVADAMTLAAAADSAGVVGAVPFIYRYHPTVRHARALIASGEIGRVLTVDASYLQDWLLAEGDTNWRADTASGGQSRAFADIGSHLCDLIEFVTGSSIVSLSARTKTVHAERGGARVTNEDIAALIVELDSGALGTLLVSQVAPGRKNALVFEIHGSEQSVRFAQERPEELWIGARESSRILLRSPDAPGDRGLSIVPDGHPMGYQDAFNAFVADAYAAAGGAFPDGLPTFQDGVRAAHVTAAVLQSAQTGEWVSVLSASRPEQDDNTLRSTL</sequence>
<dbReference type="Pfam" id="PF22725">
    <property type="entry name" value="GFO_IDH_MocA_C3"/>
    <property type="match status" value="1"/>
</dbReference>
<dbReference type="Pfam" id="PF01408">
    <property type="entry name" value="GFO_IDH_MocA"/>
    <property type="match status" value="1"/>
</dbReference>
<dbReference type="InterPro" id="IPR050463">
    <property type="entry name" value="Gfo/Idh/MocA_oxidrdct_glycsds"/>
</dbReference>
<dbReference type="EMBL" id="JACGWY010000001">
    <property type="protein sequence ID" value="MBA8815403.1"/>
    <property type="molecule type" value="Genomic_DNA"/>
</dbReference>
<evidence type="ECO:0000313" key="5">
    <source>
        <dbReference type="EMBL" id="MBA8815403.1"/>
    </source>
</evidence>
<evidence type="ECO:0000256" key="2">
    <source>
        <dbReference type="ARBA" id="ARBA00023027"/>
    </source>
</evidence>
<dbReference type="SUPFAM" id="SSF55347">
    <property type="entry name" value="Glyceraldehyde-3-phosphate dehydrogenase-like, C-terminal domain"/>
    <property type="match status" value="1"/>
</dbReference>
<dbReference type="PANTHER" id="PTHR43818">
    <property type="entry name" value="BCDNA.GH03377"/>
    <property type="match status" value="1"/>
</dbReference>
<dbReference type="RefSeq" id="WP_310734777.1">
    <property type="nucleotide sequence ID" value="NZ_JAAOZB010000002.1"/>
</dbReference>
<dbReference type="Proteomes" id="UP000526083">
    <property type="component" value="Unassembled WGS sequence"/>
</dbReference>
<proteinExistence type="predicted"/>
<feature type="domain" description="Gfo/Idh/MocA-like oxidoreductase N-terminal" evidence="3">
    <location>
        <begin position="12"/>
        <end position="124"/>
    </location>
</feature>
<dbReference type="InterPro" id="IPR000683">
    <property type="entry name" value="Gfo/Idh/MocA-like_OxRdtase_N"/>
</dbReference>
<reference evidence="5 6" key="1">
    <citation type="submission" date="2020-07" db="EMBL/GenBank/DDBJ databases">
        <title>Sequencing the genomes of 1000 actinobacteria strains.</title>
        <authorList>
            <person name="Klenk H.-P."/>
        </authorList>
    </citation>
    <scope>NUCLEOTIDE SEQUENCE [LARGE SCALE GENOMIC DNA]</scope>
    <source>
        <strain evidence="5 6">DSM 27576</strain>
    </source>
</reference>
<protein>
    <submittedName>
        <fullName evidence="5">Putative dehydrogenase</fullName>
    </submittedName>
</protein>
<dbReference type="PANTHER" id="PTHR43818:SF11">
    <property type="entry name" value="BCDNA.GH03377"/>
    <property type="match status" value="1"/>
</dbReference>
<dbReference type="SUPFAM" id="SSF51735">
    <property type="entry name" value="NAD(P)-binding Rossmann-fold domains"/>
    <property type="match status" value="1"/>
</dbReference>
<dbReference type="GO" id="GO:0016491">
    <property type="term" value="F:oxidoreductase activity"/>
    <property type="evidence" value="ECO:0007669"/>
    <property type="project" value="UniProtKB-KW"/>
</dbReference>
<comment type="caution">
    <text evidence="5">The sequence shown here is derived from an EMBL/GenBank/DDBJ whole genome shotgun (WGS) entry which is preliminary data.</text>
</comment>
<dbReference type="InterPro" id="IPR036291">
    <property type="entry name" value="NAD(P)-bd_dom_sf"/>
</dbReference>
<gene>
    <name evidence="5" type="ORF">FHX48_000455</name>
</gene>
<dbReference type="GO" id="GO:0000166">
    <property type="term" value="F:nucleotide binding"/>
    <property type="evidence" value="ECO:0007669"/>
    <property type="project" value="InterPro"/>
</dbReference>
<evidence type="ECO:0000259" key="4">
    <source>
        <dbReference type="Pfam" id="PF22725"/>
    </source>
</evidence>
<dbReference type="AlphaFoldDB" id="A0A7W3JM89"/>
<feature type="domain" description="GFO/IDH/MocA-like oxidoreductase" evidence="4">
    <location>
        <begin position="136"/>
        <end position="266"/>
    </location>
</feature>
<name>A0A7W3JM89_9MICO</name>
<keyword evidence="6" id="KW-1185">Reference proteome</keyword>
<dbReference type="Gene3D" id="3.40.50.720">
    <property type="entry name" value="NAD(P)-binding Rossmann-like Domain"/>
    <property type="match status" value="1"/>
</dbReference>
<keyword evidence="1" id="KW-0560">Oxidoreductase</keyword>
<keyword evidence="2" id="KW-0520">NAD</keyword>
<accession>A0A7W3JM89</accession>
<evidence type="ECO:0000313" key="6">
    <source>
        <dbReference type="Proteomes" id="UP000526083"/>
    </source>
</evidence>
<organism evidence="5 6">
    <name type="scientific">Microbacterium halimionae</name>
    <dbReference type="NCBI Taxonomy" id="1526413"/>
    <lineage>
        <taxon>Bacteria</taxon>
        <taxon>Bacillati</taxon>
        <taxon>Actinomycetota</taxon>
        <taxon>Actinomycetes</taxon>
        <taxon>Micrococcales</taxon>
        <taxon>Microbacteriaceae</taxon>
        <taxon>Microbacterium</taxon>
    </lineage>
</organism>
<dbReference type="InterPro" id="IPR055170">
    <property type="entry name" value="GFO_IDH_MocA-like_dom"/>
</dbReference>
<evidence type="ECO:0000259" key="3">
    <source>
        <dbReference type="Pfam" id="PF01408"/>
    </source>
</evidence>